<gene>
    <name evidence="2" type="ORF">E9934_13110</name>
</gene>
<comment type="caution">
    <text evidence="2">The sequence shown here is derived from an EMBL/GenBank/DDBJ whole genome shotgun (WGS) entry which is preliminary data.</text>
</comment>
<dbReference type="AlphaFoldDB" id="A0A4S8N949"/>
<name>A0A4S8N949_9ACTN</name>
<dbReference type="RefSeq" id="WP_136563346.1">
    <property type="nucleotide sequence ID" value="NZ_BAABLS010000006.1"/>
</dbReference>
<accession>A0A4S8N949</accession>
<evidence type="ECO:0000313" key="3">
    <source>
        <dbReference type="Proteomes" id="UP000307087"/>
    </source>
</evidence>
<organism evidence="2 3">
    <name type="scientific">Nocardioides caeni</name>
    <dbReference type="NCBI Taxonomy" id="574700"/>
    <lineage>
        <taxon>Bacteria</taxon>
        <taxon>Bacillati</taxon>
        <taxon>Actinomycetota</taxon>
        <taxon>Actinomycetes</taxon>
        <taxon>Propionibacteriales</taxon>
        <taxon>Nocardioidaceae</taxon>
        <taxon>Nocardioides</taxon>
    </lineage>
</organism>
<evidence type="ECO:0000256" key="1">
    <source>
        <dbReference type="SAM" id="MobiDB-lite"/>
    </source>
</evidence>
<feature type="compositionally biased region" description="Gly residues" evidence="1">
    <location>
        <begin position="30"/>
        <end position="40"/>
    </location>
</feature>
<feature type="region of interest" description="Disordered" evidence="1">
    <location>
        <begin position="25"/>
        <end position="61"/>
    </location>
</feature>
<dbReference type="EMBL" id="STGW01000008">
    <property type="protein sequence ID" value="THV11224.1"/>
    <property type="molecule type" value="Genomic_DNA"/>
</dbReference>
<dbReference type="PROSITE" id="PS51257">
    <property type="entry name" value="PROKAR_LIPOPROTEIN"/>
    <property type="match status" value="1"/>
</dbReference>
<reference evidence="2 3" key="1">
    <citation type="journal article" date="2009" name="Int. J. Syst. Evol. Microbiol.">
        <title>Nocardioides caeni sp. nov., isolated from wastewater.</title>
        <authorList>
            <person name="Yoon J.H."/>
            <person name="Kang S.J."/>
            <person name="Park S."/>
            <person name="Kim W."/>
            <person name="Oh T.K."/>
        </authorList>
    </citation>
    <scope>NUCLEOTIDE SEQUENCE [LARGE SCALE GENOMIC DNA]</scope>
    <source>
        <strain evidence="2 3">DSM 23134</strain>
    </source>
</reference>
<protein>
    <submittedName>
        <fullName evidence="2">Uncharacterized protein</fullName>
    </submittedName>
</protein>
<keyword evidence="3" id="KW-1185">Reference proteome</keyword>
<proteinExistence type="predicted"/>
<evidence type="ECO:0000313" key="2">
    <source>
        <dbReference type="EMBL" id="THV11224.1"/>
    </source>
</evidence>
<dbReference type="OrthoDB" id="9906398at2"/>
<sequence length="147" mass="15402">MRKLVGAVVLVWCVLIAASGCSDDKQQAVGGEGAGDGGSVSLGPDLAEKPEGWPEDITLPPDTRITANLVEEASEGRTRRTVNTETLLSPEDAHAYYADILADWTDEGGTTVGNTIAGLWILGERSVSTTADDSGDVTKLTVTVTER</sequence>
<dbReference type="Proteomes" id="UP000307087">
    <property type="component" value="Unassembled WGS sequence"/>
</dbReference>